<dbReference type="PANTHER" id="PTHR30469:SF38">
    <property type="entry name" value="HLYD FAMILY SECRETION PROTEIN"/>
    <property type="match status" value="1"/>
</dbReference>
<protein>
    <submittedName>
        <fullName evidence="6">Efflux RND transporter periplasmic adaptor subunit</fullName>
    </submittedName>
</protein>
<dbReference type="Pfam" id="PF25917">
    <property type="entry name" value="BSH_RND"/>
    <property type="match status" value="1"/>
</dbReference>
<evidence type="ECO:0000256" key="1">
    <source>
        <dbReference type="ARBA" id="ARBA00009477"/>
    </source>
</evidence>
<dbReference type="Pfam" id="PF25954">
    <property type="entry name" value="Beta-barrel_RND_2"/>
    <property type="match status" value="1"/>
</dbReference>
<dbReference type="InterPro" id="IPR058625">
    <property type="entry name" value="MdtA-like_BSH"/>
</dbReference>
<proteinExistence type="inferred from homology"/>
<feature type="chain" id="PRO_5045702102" evidence="2">
    <location>
        <begin position="31"/>
        <end position="357"/>
    </location>
</feature>
<dbReference type="Proteomes" id="UP001258994">
    <property type="component" value="Chromosome"/>
</dbReference>
<name>A0ABY9TY21_9GAMM</name>
<dbReference type="SUPFAM" id="SSF111369">
    <property type="entry name" value="HlyD-like secretion proteins"/>
    <property type="match status" value="1"/>
</dbReference>
<organism evidence="6 7">
    <name type="scientific">Thalassotalea psychrophila</name>
    <dbReference type="NCBI Taxonomy" id="3065647"/>
    <lineage>
        <taxon>Bacteria</taxon>
        <taxon>Pseudomonadati</taxon>
        <taxon>Pseudomonadota</taxon>
        <taxon>Gammaproteobacteria</taxon>
        <taxon>Alteromonadales</taxon>
        <taxon>Colwelliaceae</taxon>
        <taxon>Thalassotalea</taxon>
    </lineage>
</organism>
<evidence type="ECO:0000256" key="2">
    <source>
        <dbReference type="SAM" id="SignalP"/>
    </source>
</evidence>
<dbReference type="Gene3D" id="2.40.30.170">
    <property type="match status" value="1"/>
</dbReference>
<dbReference type="PROSITE" id="PS51257">
    <property type="entry name" value="PROKAR_LIPOPROTEIN"/>
    <property type="match status" value="1"/>
</dbReference>
<dbReference type="Pfam" id="PF25989">
    <property type="entry name" value="YknX_C"/>
    <property type="match status" value="1"/>
</dbReference>
<evidence type="ECO:0000259" key="5">
    <source>
        <dbReference type="Pfam" id="PF25989"/>
    </source>
</evidence>
<dbReference type="Gene3D" id="2.40.420.20">
    <property type="match status" value="1"/>
</dbReference>
<evidence type="ECO:0000313" key="6">
    <source>
        <dbReference type="EMBL" id="WNC73769.1"/>
    </source>
</evidence>
<accession>A0ABY9TY21</accession>
<comment type="similarity">
    <text evidence="1">Belongs to the membrane fusion protein (MFP) (TC 8.A.1) family.</text>
</comment>
<reference evidence="7" key="1">
    <citation type="submission" date="2023-09" db="EMBL/GenBank/DDBJ databases">
        <authorList>
            <person name="Li S."/>
            <person name="Li X."/>
            <person name="Zhang C."/>
            <person name="Zhao Z."/>
        </authorList>
    </citation>
    <scope>NUCLEOTIDE SEQUENCE [LARGE SCALE GENOMIC DNA]</scope>
    <source>
        <strain evidence="7">SQ149</strain>
    </source>
</reference>
<dbReference type="NCBIfam" id="TIGR01730">
    <property type="entry name" value="RND_mfp"/>
    <property type="match status" value="1"/>
</dbReference>
<dbReference type="RefSeq" id="WP_348392879.1">
    <property type="nucleotide sequence ID" value="NZ_CP134145.1"/>
</dbReference>
<dbReference type="InterPro" id="IPR006143">
    <property type="entry name" value="RND_pump_MFP"/>
</dbReference>
<evidence type="ECO:0000259" key="3">
    <source>
        <dbReference type="Pfam" id="PF25917"/>
    </source>
</evidence>
<feature type="domain" description="Multidrug resistance protein MdtA-like barrel-sandwich hybrid" evidence="3">
    <location>
        <begin position="71"/>
        <end position="195"/>
    </location>
</feature>
<dbReference type="Gene3D" id="2.40.50.100">
    <property type="match status" value="1"/>
</dbReference>
<dbReference type="PANTHER" id="PTHR30469">
    <property type="entry name" value="MULTIDRUG RESISTANCE PROTEIN MDTA"/>
    <property type="match status" value="1"/>
</dbReference>
<feature type="signal peptide" evidence="2">
    <location>
        <begin position="1"/>
        <end position="30"/>
    </location>
</feature>
<keyword evidence="2" id="KW-0732">Signal</keyword>
<evidence type="ECO:0000259" key="4">
    <source>
        <dbReference type="Pfam" id="PF25954"/>
    </source>
</evidence>
<dbReference type="InterPro" id="IPR058792">
    <property type="entry name" value="Beta-barrel_RND_2"/>
</dbReference>
<feature type="domain" description="YknX-like C-terminal permuted SH3-like" evidence="5">
    <location>
        <begin position="288"/>
        <end position="350"/>
    </location>
</feature>
<dbReference type="EMBL" id="CP134145">
    <property type="protein sequence ID" value="WNC73769.1"/>
    <property type="molecule type" value="Genomic_DNA"/>
</dbReference>
<gene>
    <name evidence="6" type="ORF">RGQ13_07195</name>
</gene>
<sequence length="357" mass="39725">MKSPKFNLKSVLLVSTMLSSSIFITGCNNAEAVAEDKPAEVIAIPVEVALVQSGDISSNYVSTTVLEPKEEAEVISKASGILEKLYVEEGQFVEAGELLAEIEPERFQLRAEKAQAELSSLKIELDRINKVHSQKLVSTDTFDKLKWQYEIAKSNVKIAELDLKETKILAPISGYISKRYVKEGNLVEQYQSQKLFHIVKMQVLESTVNLPEQELSKLRLNQPAKLSFTAFPNEHVIAHVERISPVVDSDTGTFSVKLRVENPDNKLKAGMFAQVKLVYDVHNNTKLLPKKALISMDNKHTVFTIDDNKAHKTVVTLGYEDESFVEIIGGLDLDAMVVTTGQNNLKDQAVIQVIEAI</sequence>
<dbReference type="Gene3D" id="1.10.287.470">
    <property type="entry name" value="Helix hairpin bin"/>
    <property type="match status" value="1"/>
</dbReference>
<feature type="domain" description="CusB-like beta-barrel" evidence="4">
    <location>
        <begin position="208"/>
        <end position="277"/>
    </location>
</feature>
<dbReference type="InterPro" id="IPR058637">
    <property type="entry name" value="YknX-like_C"/>
</dbReference>
<keyword evidence="7" id="KW-1185">Reference proteome</keyword>
<evidence type="ECO:0000313" key="7">
    <source>
        <dbReference type="Proteomes" id="UP001258994"/>
    </source>
</evidence>